<dbReference type="Gene3D" id="3.50.50.100">
    <property type="match status" value="1"/>
</dbReference>
<dbReference type="Pfam" id="PF07992">
    <property type="entry name" value="Pyr_redox_2"/>
    <property type="match status" value="1"/>
</dbReference>
<organism evidence="7 8">
    <name type="scientific">Notoacmeibacter ruber</name>
    <dbReference type="NCBI Taxonomy" id="2670375"/>
    <lineage>
        <taxon>Bacteria</taxon>
        <taxon>Pseudomonadati</taxon>
        <taxon>Pseudomonadota</taxon>
        <taxon>Alphaproteobacteria</taxon>
        <taxon>Hyphomicrobiales</taxon>
        <taxon>Notoacmeibacteraceae</taxon>
        <taxon>Notoacmeibacter</taxon>
    </lineage>
</organism>
<dbReference type="RefSeq" id="WP_121644689.1">
    <property type="nucleotide sequence ID" value="NZ_RCWN01000001.1"/>
</dbReference>
<dbReference type="EMBL" id="RCWN01000001">
    <property type="protein sequence ID" value="RLQ87725.1"/>
    <property type="molecule type" value="Genomic_DNA"/>
</dbReference>
<comment type="similarity">
    <text evidence="2">Belongs to the NADH dehydrogenase family.</text>
</comment>
<sequence length="429" mass="46257">MEEKKQRIVILGGGAGGLELAARLCRNDDLAVTLVDKESSHLWKPRLHEFAAGTADSMLTEMSFYSLAKSLGFTFENGCVESIDRQVGNVRLAAHHPEGQSLEAPARTVPYDRLVIALGGVTPDFGTEGVAEHAIRLDEEADARRFRELFITALLRAQATGKAARIAIVGSGATGTELAAHLRTAERAFQRPQEDQRSHPLLEIRILEADDKLMGGADDKLRSGLKTRLDSLEIDTETGAEISQICAGEVRSASGGCWPADIVVWAAGLVGHPLLSELADFETDKKGRIKVNSRLQTTVDPAIFVIGDAASFGPEGQQQPLPPTAQCASQQAAWLGTSLPRLIDKKKTKPFRFNDHGRILSIGRAGSIGSIGLFNDKDDFLVQGKLAMAAYQSLQRRHQWTVLGPLRGSVAILADMITPANGPPLKLHG</sequence>
<accession>A0A3L7JBG3</accession>
<keyword evidence="8" id="KW-1185">Reference proteome</keyword>
<keyword evidence="3" id="KW-0285">Flavoprotein</keyword>
<dbReference type="GO" id="GO:0019646">
    <property type="term" value="P:aerobic electron transport chain"/>
    <property type="evidence" value="ECO:0007669"/>
    <property type="project" value="TreeGrafter"/>
</dbReference>
<dbReference type="PANTHER" id="PTHR42913:SF3">
    <property type="entry name" value="64 KDA MITOCHONDRIAL NADH DEHYDROGENASE (EUROFUNG)"/>
    <property type="match status" value="1"/>
</dbReference>
<evidence type="ECO:0000256" key="4">
    <source>
        <dbReference type="ARBA" id="ARBA00022827"/>
    </source>
</evidence>
<dbReference type="GO" id="GO:0003955">
    <property type="term" value="F:NAD(P)H dehydrogenase (quinone) activity"/>
    <property type="evidence" value="ECO:0007669"/>
    <property type="project" value="TreeGrafter"/>
</dbReference>
<gene>
    <name evidence="7" type="ORF">D8780_05395</name>
</gene>
<comment type="cofactor">
    <cofactor evidence="1">
        <name>FAD</name>
        <dbReference type="ChEBI" id="CHEBI:57692"/>
    </cofactor>
</comment>
<dbReference type="Proteomes" id="UP000281094">
    <property type="component" value="Unassembled WGS sequence"/>
</dbReference>
<dbReference type="PANTHER" id="PTHR42913">
    <property type="entry name" value="APOPTOSIS-INDUCING FACTOR 1"/>
    <property type="match status" value="1"/>
</dbReference>
<reference evidence="7 8" key="1">
    <citation type="submission" date="2018-10" db="EMBL/GenBank/DDBJ databases">
        <title>Notoacmeibacter sp. M2BS9Y-3-1, whole genome shotgun sequence.</title>
        <authorList>
            <person name="Tuo L."/>
        </authorList>
    </citation>
    <scope>NUCLEOTIDE SEQUENCE [LARGE SCALE GENOMIC DNA]</scope>
    <source>
        <strain evidence="7 8">M2BS9Y-3-1</strain>
    </source>
</reference>
<dbReference type="AlphaFoldDB" id="A0A3L7JBG3"/>
<dbReference type="InterPro" id="IPR051169">
    <property type="entry name" value="NADH-Q_oxidoreductase"/>
</dbReference>
<proteinExistence type="inferred from homology"/>
<dbReference type="InterPro" id="IPR036188">
    <property type="entry name" value="FAD/NAD-bd_sf"/>
</dbReference>
<evidence type="ECO:0000256" key="3">
    <source>
        <dbReference type="ARBA" id="ARBA00022630"/>
    </source>
</evidence>
<dbReference type="SUPFAM" id="SSF51905">
    <property type="entry name" value="FAD/NAD(P)-binding domain"/>
    <property type="match status" value="1"/>
</dbReference>
<evidence type="ECO:0000259" key="6">
    <source>
        <dbReference type="Pfam" id="PF07992"/>
    </source>
</evidence>
<evidence type="ECO:0000256" key="5">
    <source>
        <dbReference type="ARBA" id="ARBA00023002"/>
    </source>
</evidence>
<evidence type="ECO:0000256" key="2">
    <source>
        <dbReference type="ARBA" id="ARBA00005272"/>
    </source>
</evidence>
<feature type="domain" description="FAD/NAD(P)-binding" evidence="6">
    <location>
        <begin position="7"/>
        <end position="332"/>
    </location>
</feature>
<comment type="caution">
    <text evidence="7">The sequence shown here is derived from an EMBL/GenBank/DDBJ whole genome shotgun (WGS) entry which is preliminary data.</text>
</comment>
<keyword evidence="5" id="KW-0560">Oxidoreductase</keyword>
<evidence type="ECO:0000313" key="8">
    <source>
        <dbReference type="Proteomes" id="UP000281094"/>
    </source>
</evidence>
<protein>
    <submittedName>
        <fullName evidence="7">FAD-dependent oxidoreductase</fullName>
    </submittedName>
</protein>
<name>A0A3L7JBG3_9HYPH</name>
<evidence type="ECO:0000256" key="1">
    <source>
        <dbReference type="ARBA" id="ARBA00001974"/>
    </source>
</evidence>
<dbReference type="PRINTS" id="PR00411">
    <property type="entry name" value="PNDRDTASEI"/>
</dbReference>
<evidence type="ECO:0000313" key="7">
    <source>
        <dbReference type="EMBL" id="RLQ87725.1"/>
    </source>
</evidence>
<dbReference type="PRINTS" id="PR00368">
    <property type="entry name" value="FADPNR"/>
</dbReference>
<keyword evidence="4" id="KW-0274">FAD</keyword>
<dbReference type="InterPro" id="IPR023753">
    <property type="entry name" value="FAD/NAD-binding_dom"/>
</dbReference>